<proteinExistence type="inferred from homology"/>
<evidence type="ECO:0000313" key="3">
    <source>
        <dbReference type="EMBL" id="CCM04640.1"/>
    </source>
</evidence>
<dbReference type="RefSeq" id="XP_012183923.1">
    <property type="nucleotide sequence ID" value="XM_012328533.1"/>
</dbReference>
<keyword evidence="2" id="KW-0560">Oxidoreductase</keyword>
<dbReference type="Pfam" id="PF00106">
    <property type="entry name" value="adh_short"/>
    <property type="match status" value="1"/>
</dbReference>
<dbReference type="InterPro" id="IPR051911">
    <property type="entry name" value="SDR_oxidoreductase"/>
</dbReference>
<organism evidence="3 4">
    <name type="scientific">Fibroporia radiculosa</name>
    <dbReference type="NCBI Taxonomy" id="599839"/>
    <lineage>
        <taxon>Eukaryota</taxon>
        <taxon>Fungi</taxon>
        <taxon>Dikarya</taxon>
        <taxon>Basidiomycota</taxon>
        <taxon>Agaricomycotina</taxon>
        <taxon>Agaricomycetes</taxon>
        <taxon>Polyporales</taxon>
        <taxon>Fibroporiaceae</taxon>
        <taxon>Fibroporia</taxon>
    </lineage>
</organism>
<sequence length="304" mass="33339">MILISSVPRPHPPCAETDQISCAGTSTGFGKRLVSIVLARGDYVVATVRKPEDVQAVVSNSKSSRLQVFVLDLRDSPQSIRDQVREVLVRWGRIDVLVNNAGTAPKSLLGEGGSEFYTEQLQMNLVGTLNVTNAVLPSMRERRDGTVIFLGSRSVWKPEVPLTGYYAAWKAATHLALGATYSAELRDFGIRVMVICPGGFRTEKIHAGPLVVDNRIPEYDALRKEALANFDGGWERASGDPTKAMELLVDVVNGEGKAAGKEFPLYLLMGSLSYDAARVSLQKLCRSMELWEDVSRDLDIDPDE</sequence>
<dbReference type="HOGENOM" id="CLU_010194_2_9_1"/>
<dbReference type="SUPFAM" id="SSF51735">
    <property type="entry name" value="NAD(P)-binding Rossmann-fold domains"/>
    <property type="match status" value="1"/>
</dbReference>
<dbReference type="Proteomes" id="UP000006352">
    <property type="component" value="Unassembled WGS sequence"/>
</dbReference>
<dbReference type="InterPro" id="IPR002347">
    <property type="entry name" value="SDR_fam"/>
</dbReference>
<dbReference type="InParanoid" id="J4GTL9"/>
<name>J4GTL9_9APHY</name>
<evidence type="ECO:0000313" key="4">
    <source>
        <dbReference type="Proteomes" id="UP000006352"/>
    </source>
</evidence>
<dbReference type="GeneID" id="24099551"/>
<reference evidence="3 4" key="1">
    <citation type="journal article" date="2012" name="Appl. Environ. Microbiol.">
        <title>Short-read sequencing for genomic analysis of the brown rot fungus Fibroporia radiculosa.</title>
        <authorList>
            <person name="Tang J.D."/>
            <person name="Perkins A.D."/>
            <person name="Sonstegard T.S."/>
            <person name="Schroeder S.G."/>
            <person name="Burgess S.C."/>
            <person name="Diehl S.V."/>
        </authorList>
    </citation>
    <scope>NUCLEOTIDE SEQUENCE [LARGE SCALE GENOMIC DNA]</scope>
    <source>
        <strain evidence="3 4">TFFH 294</strain>
    </source>
</reference>
<dbReference type="STRING" id="599839.J4GTL9"/>
<dbReference type="AlphaFoldDB" id="J4GTL9"/>
<dbReference type="OrthoDB" id="1274115at2759"/>
<dbReference type="GO" id="GO:0016491">
    <property type="term" value="F:oxidoreductase activity"/>
    <property type="evidence" value="ECO:0007669"/>
    <property type="project" value="UniProtKB-KW"/>
</dbReference>
<dbReference type="PANTHER" id="PTHR43976">
    <property type="entry name" value="SHORT CHAIN DEHYDROGENASE"/>
    <property type="match status" value="1"/>
</dbReference>
<comment type="similarity">
    <text evidence="1">Belongs to the short-chain dehydrogenases/reductases (SDR) family.</text>
</comment>
<keyword evidence="4" id="KW-1185">Reference proteome</keyword>
<dbReference type="Gene3D" id="3.40.50.720">
    <property type="entry name" value="NAD(P)-binding Rossmann-like Domain"/>
    <property type="match status" value="1"/>
</dbReference>
<protein>
    <submittedName>
        <fullName evidence="3">Uncharacterized protein</fullName>
    </submittedName>
</protein>
<dbReference type="PRINTS" id="PR00081">
    <property type="entry name" value="GDHRDH"/>
</dbReference>
<dbReference type="PANTHER" id="PTHR43976:SF16">
    <property type="entry name" value="SHORT-CHAIN DEHYDROGENASE_REDUCTASE FAMILY PROTEIN"/>
    <property type="match status" value="1"/>
</dbReference>
<accession>J4GTL9</accession>
<evidence type="ECO:0000256" key="2">
    <source>
        <dbReference type="ARBA" id="ARBA00023002"/>
    </source>
</evidence>
<evidence type="ECO:0000256" key="1">
    <source>
        <dbReference type="ARBA" id="ARBA00006484"/>
    </source>
</evidence>
<gene>
    <name evidence="3" type="ORF">FIBRA_06824</name>
</gene>
<dbReference type="EMBL" id="HE797161">
    <property type="protein sequence ID" value="CCM04640.1"/>
    <property type="molecule type" value="Genomic_DNA"/>
</dbReference>
<dbReference type="InterPro" id="IPR036291">
    <property type="entry name" value="NAD(P)-bd_dom_sf"/>
</dbReference>